<organism evidence="2 3">
    <name type="scientific">Acinetobacter chinensis</name>
    <dbReference type="NCBI Taxonomy" id="2004650"/>
    <lineage>
        <taxon>Bacteria</taxon>
        <taxon>Pseudomonadati</taxon>
        <taxon>Pseudomonadota</taxon>
        <taxon>Gammaproteobacteria</taxon>
        <taxon>Moraxellales</taxon>
        <taxon>Moraxellaceae</taxon>
        <taxon>Acinetobacter</taxon>
    </lineage>
</organism>
<evidence type="ECO:0000313" key="2">
    <source>
        <dbReference type="EMBL" id="AXY56784.1"/>
    </source>
</evidence>
<evidence type="ECO:0000259" key="1">
    <source>
        <dbReference type="Pfam" id="PF03869"/>
    </source>
</evidence>
<dbReference type="GO" id="GO:0003677">
    <property type="term" value="F:DNA binding"/>
    <property type="evidence" value="ECO:0007669"/>
    <property type="project" value="UniProtKB-KW"/>
</dbReference>
<dbReference type="InterPro" id="IPR010985">
    <property type="entry name" value="Ribbon_hlx_hlx"/>
</dbReference>
<dbReference type="EMBL" id="CP032134">
    <property type="protein sequence ID" value="AXY56784.1"/>
    <property type="molecule type" value="Genomic_DNA"/>
</dbReference>
<gene>
    <name evidence="2" type="ORF">CDG60_09530</name>
</gene>
<dbReference type="Gene3D" id="1.10.1220.10">
    <property type="entry name" value="Met repressor-like"/>
    <property type="match status" value="1"/>
</dbReference>
<dbReference type="KEGG" id="achi:CDG60_09530"/>
<protein>
    <submittedName>
        <fullName evidence="2">Arc family DNA-binding protein</fullName>
    </submittedName>
</protein>
<accession>A0A3B7LXT2</accession>
<dbReference type="AlphaFoldDB" id="A0A3B7LXT2"/>
<dbReference type="SUPFAM" id="SSF47598">
    <property type="entry name" value="Ribbon-helix-helix"/>
    <property type="match status" value="1"/>
</dbReference>
<sequence length="105" mass="11644">MSKHLGVEYKVRMPQELKDKIAESAKELNRSMNADIVARLEKSFELNQLHLGMGLTNYTKPTGGIGLSNLNSQTPVLEKIATEDLMKELANRLDGFSVVAKQNSV</sequence>
<keyword evidence="2" id="KW-0238">DNA-binding</keyword>
<reference evidence="3" key="1">
    <citation type="submission" date="2018-09" db="EMBL/GenBank/DDBJ databases">
        <title>The complete genome of Acinetobacter sp. strain WCHAc010005.</title>
        <authorList>
            <person name="Hu Y."/>
            <person name="Long H."/>
            <person name="Feng Y."/>
            <person name="Zong Z."/>
        </authorList>
    </citation>
    <scope>NUCLEOTIDE SEQUENCE [LARGE SCALE GENOMIC DNA]</scope>
    <source>
        <strain evidence="3">WCHAc010005</strain>
    </source>
</reference>
<proteinExistence type="predicted"/>
<evidence type="ECO:0000313" key="3">
    <source>
        <dbReference type="Proteomes" id="UP000263753"/>
    </source>
</evidence>
<dbReference type="GO" id="GO:0006355">
    <property type="term" value="P:regulation of DNA-templated transcription"/>
    <property type="evidence" value="ECO:0007669"/>
    <property type="project" value="InterPro"/>
</dbReference>
<feature type="domain" description="Arc-like DNA binding" evidence="1">
    <location>
        <begin position="9"/>
        <end position="45"/>
    </location>
</feature>
<dbReference type="Pfam" id="PF03869">
    <property type="entry name" value="Arc"/>
    <property type="match status" value="1"/>
</dbReference>
<dbReference type="InterPro" id="IPR005569">
    <property type="entry name" value="Arc_DNA-bd_dom"/>
</dbReference>
<dbReference type="Proteomes" id="UP000263753">
    <property type="component" value="Chromosome"/>
</dbReference>
<name>A0A3B7LXT2_9GAMM</name>
<dbReference type="RefSeq" id="WP_087514231.1">
    <property type="nucleotide sequence ID" value="NZ_CP032134.1"/>
</dbReference>
<dbReference type="InterPro" id="IPR013321">
    <property type="entry name" value="Arc_rbn_hlx_hlx"/>
</dbReference>